<protein>
    <recommendedName>
        <fullName evidence="3">FXSXX-COOH protein</fullName>
    </recommendedName>
</protein>
<organism evidence="1 2">
    <name type="scientific">Nocardia vinacea</name>
    <dbReference type="NCBI Taxonomy" id="96468"/>
    <lineage>
        <taxon>Bacteria</taxon>
        <taxon>Bacillati</taxon>
        <taxon>Actinomycetota</taxon>
        <taxon>Actinomycetes</taxon>
        <taxon>Mycobacteriales</taxon>
        <taxon>Nocardiaceae</taxon>
        <taxon>Nocardia</taxon>
    </lineage>
</organism>
<dbReference type="Proteomes" id="UP001432062">
    <property type="component" value="Chromosome"/>
</dbReference>
<accession>A0ABZ1YG74</accession>
<evidence type="ECO:0000313" key="2">
    <source>
        <dbReference type="Proteomes" id="UP001432062"/>
    </source>
</evidence>
<reference evidence="1" key="1">
    <citation type="submission" date="2022-10" db="EMBL/GenBank/DDBJ databases">
        <title>The complete genomes of actinobacterial strains from the NBC collection.</title>
        <authorList>
            <person name="Joergensen T.S."/>
            <person name="Alvarez Arevalo M."/>
            <person name="Sterndorff E.B."/>
            <person name="Faurdal D."/>
            <person name="Vuksanovic O."/>
            <person name="Mourched A.-S."/>
            <person name="Charusanti P."/>
            <person name="Shaw S."/>
            <person name="Blin K."/>
            <person name="Weber T."/>
        </authorList>
    </citation>
    <scope>NUCLEOTIDE SEQUENCE</scope>
    <source>
        <strain evidence="1">NBC_01482</strain>
    </source>
</reference>
<proteinExistence type="predicted"/>
<evidence type="ECO:0008006" key="3">
    <source>
        <dbReference type="Google" id="ProtNLM"/>
    </source>
</evidence>
<name>A0ABZ1YG74_9NOCA</name>
<keyword evidence="2" id="KW-1185">Reference proteome</keyword>
<evidence type="ECO:0000313" key="1">
    <source>
        <dbReference type="EMBL" id="WUV42209.1"/>
    </source>
</evidence>
<gene>
    <name evidence="1" type="ORF">OG563_23285</name>
</gene>
<sequence>MAGAVPDLPDLVPGAPSIKNLVQSPLMLRRHLGSRRWTTKPKMNSSATVRIGEPVVSSLRIDPEALKATKAGFTRVADKVENQDQSNASKLTEIT</sequence>
<dbReference type="EMBL" id="CP109441">
    <property type="protein sequence ID" value="WUV42209.1"/>
    <property type="molecule type" value="Genomic_DNA"/>
</dbReference>
<dbReference type="RefSeq" id="WP_329405076.1">
    <property type="nucleotide sequence ID" value="NZ_CP109441.1"/>
</dbReference>